<feature type="region of interest" description="Disordered" evidence="1">
    <location>
        <begin position="1"/>
        <end position="45"/>
    </location>
</feature>
<feature type="compositionally biased region" description="Low complexity" evidence="1">
    <location>
        <begin position="1"/>
        <end position="10"/>
    </location>
</feature>
<feature type="compositionally biased region" description="Polar residues" evidence="1">
    <location>
        <begin position="11"/>
        <end position="26"/>
    </location>
</feature>
<sequence>QPQQPQQPQQVNTNWNVGPQQGTQGPVVNPMYGHGRSNGFMQPGMYKTNPMETIHPHQHQYQGTVHSMGYHGIPKKPLFSPNRHSRPSGRYVENPIVDMNALPPLSHGVLPHQQQ</sequence>
<evidence type="ECO:0000313" key="2">
    <source>
        <dbReference type="EMBL" id="JAG37905.1"/>
    </source>
</evidence>
<dbReference type="AlphaFoldDB" id="A0A0A9Z7Y1"/>
<reference evidence="2" key="1">
    <citation type="journal article" date="2014" name="PLoS ONE">
        <title>Transcriptome-Based Identification of ABC Transporters in the Western Tarnished Plant Bug Lygus hesperus.</title>
        <authorList>
            <person name="Hull J.J."/>
            <person name="Chaney K."/>
            <person name="Geib S.M."/>
            <person name="Fabrick J.A."/>
            <person name="Brent C.S."/>
            <person name="Walsh D."/>
            <person name="Lavine L.C."/>
        </authorList>
    </citation>
    <scope>NUCLEOTIDE SEQUENCE</scope>
</reference>
<keyword evidence="2" id="KW-0371">Homeobox</keyword>
<proteinExistence type="predicted"/>
<name>A0A0A9Z7Y1_LYGHE</name>
<dbReference type="GO" id="GO:0003677">
    <property type="term" value="F:DNA binding"/>
    <property type="evidence" value="ECO:0007669"/>
    <property type="project" value="UniProtKB-KW"/>
</dbReference>
<gene>
    <name evidence="2" type="primary">Six1_0</name>
    <name evidence="2" type="ORF">CM83_105232</name>
</gene>
<dbReference type="EMBL" id="GBHO01005699">
    <property type="protein sequence ID" value="JAG37905.1"/>
    <property type="molecule type" value="Transcribed_RNA"/>
</dbReference>
<feature type="non-terminal residue" evidence="2">
    <location>
        <position position="1"/>
    </location>
</feature>
<accession>A0A0A9Z7Y1</accession>
<reference evidence="2" key="2">
    <citation type="submission" date="2014-07" db="EMBL/GenBank/DDBJ databases">
        <authorList>
            <person name="Hull J."/>
        </authorList>
    </citation>
    <scope>NUCLEOTIDE SEQUENCE</scope>
</reference>
<protein>
    <submittedName>
        <fullName evidence="2">Homeobox protein SIX1</fullName>
    </submittedName>
</protein>
<feature type="region of interest" description="Disordered" evidence="1">
    <location>
        <begin position="67"/>
        <end position="91"/>
    </location>
</feature>
<organism evidence="2">
    <name type="scientific">Lygus hesperus</name>
    <name type="common">Western plant bug</name>
    <dbReference type="NCBI Taxonomy" id="30085"/>
    <lineage>
        <taxon>Eukaryota</taxon>
        <taxon>Metazoa</taxon>
        <taxon>Ecdysozoa</taxon>
        <taxon>Arthropoda</taxon>
        <taxon>Hexapoda</taxon>
        <taxon>Insecta</taxon>
        <taxon>Pterygota</taxon>
        <taxon>Neoptera</taxon>
        <taxon>Paraneoptera</taxon>
        <taxon>Hemiptera</taxon>
        <taxon>Heteroptera</taxon>
        <taxon>Panheteroptera</taxon>
        <taxon>Cimicomorpha</taxon>
        <taxon>Miridae</taxon>
        <taxon>Mirini</taxon>
        <taxon>Lygus</taxon>
    </lineage>
</organism>
<evidence type="ECO:0000256" key="1">
    <source>
        <dbReference type="SAM" id="MobiDB-lite"/>
    </source>
</evidence>
<keyword evidence="2" id="KW-0238">DNA-binding</keyword>